<dbReference type="EMBL" id="PIQI01000031">
    <property type="protein sequence ID" value="PJZ02654.1"/>
    <property type="molecule type" value="Genomic_DNA"/>
</dbReference>
<dbReference type="AlphaFoldDB" id="A0A2M9W579"/>
<comment type="caution">
    <text evidence="1">The sequence shown here is derived from an EMBL/GenBank/DDBJ whole genome shotgun (WGS) entry which is preliminary data.</text>
</comment>
<evidence type="ECO:0000313" key="2">
    <source>
        <dbReference type="Proteomes" id="UP000232062"/>
    </source>
</evidence>
<dbReference type="SUPFAM" id="SSF57997">
    <property type="entry name" value="Tropomyosin"/>
    <property type="match status" value="1"/>
</dbReference>
<reference evidence="1 2" key="1">
    <citation type="submission" date="2017-11" db="EMBL/GenBank/DDBJ databases">
        <title>The genome sequence of Pantoea rodasii DSM 26611.</title>
        <authorList>
            <person name="Gao J."/>
            <person name="Mao X."/>
            <person name="Sun J."/>
        </authorList>
    </citation>
    <scope>NUCLEOTIDE SEQUENCE [LARGE SCALE GENOMIC DNA]</scope>
    <source>
        <strain evidence="1 2">DSM 26611</strain>
    </source>
</reference>
<evidence type="ECO:0008006" key="3">
    <source>
        <dbReference type="Google" id="ProtNLM"/>
    </source>
</evidence>
<organism evidence="1 2">
    <name type="scientific">Pantoea rodasii</name>
    <dbReference type="NCBI Taxonomy" id="1076549"/>
    <lineage>
        <taxon>Bacteria</taxon>
        <taxon>Pseudomonadati</taxon>
        <taxon>Pseudomonadota</taxon>
        <taxon>Gammaproteobacteria</taxon>
        <taxon>Enterobacterales</taxon>
        <taxon>Erwiniaceae</taxon>
        <taxon>Pantoea</taxon>
    </lineage>
</organism>
<dbReference type="STRING" id="1076549.HA45_08025"/>
<keyword evidence="2" id="KW-1185">Reference proteome</keyword>
<gene>
    <name evidence="1" type="ORF">PRCB_26275</name>
</gene>
<dbReference type="Gene3D" id="3.90.20.10">
    <property type="match status" value="2"/>
</dbReference>
<sequence length="174" mass="20811">MILTMLNTHKAYKALQDAGVADKQAEVMVDIFAEMQQENTLTKFDLSQAMETLAREQRATNHRIDSLEGRVDKFETEVNQRFDKIDARFEKIDQRFEKIDQRFEKIDQRFEKIDQRFEKIDEKLEQHDAKFNELDQRMQIGFAELKQDNVWMRRIMFTIATTLIAFTTKYMLSN</sequence>
<dbReference type="OrthoDB" id="5877177at2"/>
<accession>A0A2M9W579</accession>
<protein>
    <recommendedName>
        <fullName evidence="3">t-SNARE coiled-coil homology domain-containing protein</fullName>
    </recommendedName>
</protein>
<name>A0A2M9W579_9GAMM</name>
<proteinExistence type="predicted"/>
<dbReference type="Proteomes" id="UP000232062">
    <property type="component" value="Unassembled WGS sequence"/>
</dbReference>
<evidence type="ECO:0000313" key="1">
    <source>
        <dbReference type="EMBL" id="PJZ02654.1"/>
    </source>
</evidence>